<gene>
    <name evidence="3" type="ORF">B0T18DRAFT_326080</name>
</gene>
<dbReference type="PROSITE" id="PS50097">
    <property type="entry name" value="BTB"/>
    <property type="match status" value="1"/>
</dbReference>
<evidence type="ECO:0000313" key="4">
    <source>
        <dbReference type="Proteomes" id="UP001172155"/>
    </source>
</evidence>
<dbReference type="Proteomes" id="UP001172155">
    <property type="component" value="Unassembled WGS sequence"/>
</dbReference>
<dbReference type="InterPro" id="IPR000210">
    <property type="entry name" value="BTB/POZ_dom"/>
</dbReference>
<evidence type="ECO:0000313" key="3">
    <source>
        <dbReference type="EMBL" id="KAK0746157.1"/>
    </source>
</evidence>
<keyword evidence="4" id="KW-1185">Reference proteome</keyword>
<dbReference type="PANTHER" id="PTHR47843">
    <property type="entry name" value="BTB DOMAIN-CONTAINING PROTEIN-RELATED"/>
    <property type="match status" value="1"/>
</dbReference>
<dbReference type="EMBL" id="JAUKUD010000004">
    <property type="protein sequence ID" value="KAK0746157.1"/>
    <property type="molecule type" value="Genomic_DNA"/>
</dbReference>
<feature type="compositionally biased region" description="Low complexity" evidence="1">
    <location>
        <begin position="1"/>
        <end position="53"/>
    </location>
</feature>
<evidence type="ECO:0000259" key="2">
    <source>
        <dbReference type="PROSITE" id="PS50097"/>
    </source>
</evidence>
<feature type="compositionally biased region" description="Basic and acidic residues" evidence="1">
    <location>
        <begin position="187"/>
        <end position="197"/>
    </location>
</feature>
<organism evidence="3 4">
    <name type="scientific">Schizothecium vesticola</name>
    <dbReference type="NCBI Taxonomy" id="314040"/>
    <lineage>
        <taxon>Eukaryota</taxon>
        <taxon>Fungi</taxon>
        <taxon>Dikarya</taxon>
        <taxon>Ascomycota</taxon>
        <taxon>Pezizomycotina</taxon>
        <taxon>Sordariomycetes</taxon>
        <taxon>Sordariomycetidae</taxon>
        <taxon>Sordariales</taxon>
        <taxon>Schizotheciaceae</taxon>
        <taxon>Schizothecium</taxon>
    </lineage>
</organism>
<feature type="compositionally biased region" description="Basic residues" evidence="1">
    <location>
        <begin position="324"/>
        <end position="337"/>
    </location>
</feature>
<dbReference type="Pfam" id="PF00651">
    <property type="entry name" value="BTB"/>
    <property type="match status" value="1"/>
</dbReference>
<dbReference type="Gene3D" id="3.30.710.10">
    <property type="entry name" value="Potassium Channel Kv1.1, Chain A"/>
    <property type="match status" value="1"/>
</dbReference>
<feature type="compositionally biased region" description="Basic and acidic residues" evidence="1">
    <location>
        <begin position="54"/>
        <end position="65"/>
    </location>
</feature>
<dbReference type="CDD" id="cd18186">
    <property type="entry name" value="BTB_POZ_ZBTB_KLHL-like"/>
    <property type="match status" value="1"/>
</dbReference>
<name>A0AA40EV90_9PEZI</name>
<accession>A0AA40EV90</accession>
<protein>
    <recommendedName>
        <fullName evidence="2">BTB domain-containing protein</fullName>
    </recommendedName>
</protein>
<feature type="region of interest" description="Disordered" evidence="1">
    <location>
        <begin position="1"/>
        <end position="71"/>
    </location>
</feature>
<evidence type="ECO:0000256" key="1">
    <source>
        <dbReference type="SAM" id="MobiDB-lite"/>
    </source>
</evidence>
<dbReference type="SUPFAM" id="SSF54695">
    <property type="entry name" value="POZ domain"/>
    <property type="match status" value="1"/>
</dbReference>
<dbReference type="PANTHER" id="PTHR47843:SF6">
    <property type="entry name" value="BTB DOMAIN-CONTAINING PROTEIN"/>
    <property type="match status" value="1"/>
</dbReference>
<comment type="caution">
    <text evidence="3">The sequence shown here is derived from an EMBL/GenBank/DDBJ whole genome shotgun (WGS) entry which is preliminary data.</text>
</comment>
<proteinExistence type="predicted"/>
<feature type="region of interest" description="Disordered" evidence="1">
    <location>
        <begin position="187"/>
        <end position="252"/>
    </location>
</feature>
<feature type="domain" description="BTB" evidence="2">
    <location>
        <begin position="108"/>
        <end position="178"/>
    </location>
</feature>
<reference evidence="3" key="1">
    <citation type="submission" date="2023-06" db="EMBL/GenBank/DDBJ databases">
        <title>Genome-scale phylogeny and comparative genomics of the fungal order Sordariales.</title>
        <authorList>
            <consortium name="Lawrence Berkeley National Laboratory"/>
            <person name="Hensen N."/>
            <person name="Bonometti L."/>
            <person name="Westerberg I."/>
            <person name="Brannstrom I.O."/>
            <person name="Guillou S."/>
            <person name="Cros-Aarteil S."/>
            <person name="Calhoun S."/>
            <person name="Haridas S."/>
            <person name="Kuo A."/>
            <person name="Mondo S."/>
            <person name="Pangilinan J."/>
            <person name="Riley R."/>
            <person name="LaButti K."/>
            <person name="Andreopoulos B."/>
            <person name="Lipzen A."/>
            <person name="Chen C."/>
            <person name="Yanf M."/>
            <person name="Daum C."/>
            <person name="Ng V."/>
            <person name="Clum A."/>
            <person name="Steindorff A."/>
            <person name="Ohm R."/>
            <person name="Martin F."/>
            <person name="Silar P."/>
            <person name="Natvig D."/>
            <person name="Lalanne C."/>
            <person name="Gautier V."/>
            <person name="Ament-velasquez S.L."/>
            <person name="Kruys A."/>
            <person name="Hutchinson M.I."/>
            <person name="Powell A.J."/>
            <person name="Barry K."/>
            <person name="Miller A.N."/>
            <person name="Grigoriev I.V."/>
            <person name="Debuchy R."/>
            <person name="Gladieux P."/>
            <person name="Thoren M.H."/>
            <person name="Johannesson H."/>
        </authorList>
    </citation>
    <scope>NUCLEOTIDE SEQUENCE</scope>
    <source>
        <strain evidence="3">SMH3187-1</strain>
    </source>
</reference>
<dbReference type="InterPro" id="IPR011333">
    <property type="entry name" value="SKP1/BTB/POZ_sf"/>
</dbReference>
<sequence length="344" mass="37524">MESEATSSRGGAVAGSSSGATSRSGEQTNSNTSASGTEATTSTTPTSATTSSSRSRDRTLEDVMRDPSTSLPDVVVLESMPEGLSRKDVLDPRHDLWLSTADGRFSSPVIPLHVGVEPHRETFYVHKNILIKSKYFERALCGDFMEARIQAVNLPEENPAIFHFLIAYLYEGKFHPIKPVASVLVADPDKGKGKEGSQETGGDSDSDESIDSHNSDVSAASRNQRERRRRREDRLLDRMHQKRPGAHRPTCGCPQCLSVLGPPCWHCRAPRAMPPPPPCPPARHDDGPPRLPSAAAGAPAQTSPQTPRSRTRRGAYPRAPSPSPRRRTLRPHRRRGPPHLAAHV</sequence>
<feature type="region of interest" description="Disordered" evidence="1">
    <location>
        <begin position="278"/>
        <end position="344"/>
    </location>
</feature>
<dbReference type="AlphaFoldDB" id="A0AA40EV90"/>